<evidence type="ECO:0000313" key="2">
    <source>
        <dbReference type="Proteomes" id="UP000886501"/>
    </source>
</evidence>
<evidence type="ECO:0000313" key="1">
    <source>
        <dbReference type="EMBL" id="KAF9642249.1"/>
    </source>
</evidence>
<protein>
    <submittedName>
        <fullName evidence="1">Uncharacterized protein</fullName>
    </submittedName>
</protein>
<comment type="caution">
    <text evidence="1">The sequence shown here is derived from an EMBL/GenBank/DDBJ whole genome shotgun (WGS) entry which is preliminary data.</text>
</comment>
<dbReference type="Proteomes" id="UP000886501">
    <property type="component" value="Unassembled WGS sequence"/>
</dbReference>
<sequence>GECEHRRVKRFYARTNHRLVAKSISNQEAHQRLIGRLTKMKKNIPGPADETVPDASLTPNYIVSKPWKESKIARNWMINQESDPLFDDFVWNLKRHALSRLLVQDDEPTSQDILNTDIDKGGKISIHKTLRINYTTYDLQRRSDTINLRTRPDIMVTSPEDDHSHPYQYGRLIDIFTVPIHYKGTKKVTGGSRRQELQVLWVRWFERDLTHQDGFSHLRIPRLQFVEPDDTAEWHSFISPSDVLRATHTIPAFEWDLMEPQLCPEGSHAVRFLKDDWNYYYVNM</sequence>
<keyword evidence="2" id="KW-1185">Reference proteome</keyword>
<reference evidence="1" key="1">
    <citation type="submission" date="2019-10" db="EMBL/GenBank/DDBJ databases">
        <authorList>
            <consortium name="DOE Joint Genome Institute"/>
            <person name="Kuo A."/>
            <person name="Miyauchi S."/>
            <person name="Kiss E."/>
            <person name="Drula E."/>
            <person name="Kohler A."/>
            <person name="Sanchez-Garcia M."/>
            <person name="Andreopoulos B."/>
            <person name="Barry K.W."/>
            <person name="Bonito G."/>
            <person name="Buee M."/>
            <person name="Carver A."/>
            <person name="Chen C."/>
            <person name="Cichocki N."/>
            <person name="Clum A."/>
            <person name="Culley D."/>
            <person name="Crous P.W."/>
            <person name="Fauchery L."/>
            <person name="Girlanda M."/>
            <person name="Hayes R."/>
            <person name="Keri Z."/>
            <person name="Labutti K."/>
            <person name="Lipzen A."/>
            <person name="Lombard V."/>
            <person name="Magnuson J."/>
            <person name="Maillard F."/>
            <person name="Morin E."/>
            <person name="Murat C."/>
            <person name="Nolan M."/>
            <person name="Ohm R."/>
            <person name="Pangilinan J."/>
            <person name="Pereira M."/>
            <person name="Perotto S."/>
            <person name="Peter M."/>
            <person name="Riley R."/>
            <person name="Sitrit Y."/>
            <person name="Stielow B."/>
            <person name="Szollosi G."/>
            <person name="Zifcakova L."/>
            <person name="Stursova M."/>
            <person name="Spatafora J.W."/>
            <person name="Tedersoo L."/>
            <person name="Vaario L.-M."/>
            <person name="Yamada A."/>
            <person name="Yan M."/>
            <person name="Wang P."/>
            <person name="Xu J."/>
            <person name="Bruns T."/>
            <person name="Baldrian P."/>
            <person name="Vilgalys R."/>
            <person name="Henrissat B."/>
            <person name="Grigoriev I.V."/>
            <person name="Hibbett D."/>
            <person name="Nagy L.G."/>
            <person name="Martin F.M."/>
        </authorList>
    </citation>
    <scope>NUCLEOTIDE SEQUENCE</scope>
    <source>
        <strain evidence="1">P2</strain>
    </source>
</reference>
<proteinExistence type="predicted"/>
<organism evidence="1 2">
    <name type="scientific">Thelephora ganbajun</name>
    <name type="common">Ganba fungus</name>
    <dbReference type="NCBI Taxonomy" id="370292"/>
    <lineage>
        <taxon>Eukaryota</taxon>
        <taxon>Fungi</taxon>
        <taxon>Dikarya</taxon>
        <taxon>Basidiomycota</taxon>
        <taxon>Agaricomycotina</taxon>
        <taxon>Agaricomycetes</taxon>
        <taxon>Thelephorales</taxon>
        <taxon>Thelephoraceae</taxon>
        <taxon>Thelephora</taxon>
    </lineage>
</organism>
<accession>A0ACB6YXT2</accession>
<dbReference type="EMBL" id="MU118580">
    <property type="protein sequence ID" value="KAF9642249.1"/>
    <property type="molecule type" value="Genomic_DNA"/>
</dbReference>
<reference evidence="1" key="2">
    <citation type="journal article" date="2020" name="Nat. Commun.">
        <title>Large-scale genome sequencing of mycorrhizal fungi provides insights into the early evolution of symbiotic traits.</title>
        <authorList>
            <person name="Miyauchi S."/>
            <person name="Kiss E."/>
            <person name="Kuo A."/>
            <person name="Drula E."/>
            <person name="Kohler A."/>
            <person name="Sanchez-Garcia M."/>
            <person name="Morin E."/>
            <person name="Andreopoulos B."/>
            <person name="Barry K.W."/>
            <person name="Bonito G."/>
            <person name="Buee M."/>
            <person name="Carver A."/>
            <person name="Chen C."/>
            <person name="Cichocki N."/>
            <person name="Clum A."/>
            <person name="Culley D."/>
            <person name="Crous P.W."/>
            <person name="Fauchery L."/>
            <person name="Girlanda M."/>
            <person name="Hayes R.D."/>
            <person name="Keri Z."/>
            <person name="LaButti K."/>
            <person name="Lipzen A."/>
            <person name="Lombard V."/>
            <person name="Magnuson J."/>
            <person name="Maillard F."/>
            <person name="Murat C."/>
            <person name="Nolan M."/>
            <person name="Ohm R.A."/>
            <person name="Pangilinan J."/>
            <person name="Pereira M.F."/>
            <person name="Perotto S."/>
            <person name="Peter M."/>
            <person name="Pfister S."/>
            <person name="Riley R."/>
            <person name="Sitrit Y."/>
            <person name="Stielow J.B."/>
            <person name="Szollosi G."/>
            <person name="Zifcakova L."/>
            <person name="Stursova M."/>
            <person name="Spatafora J.W."/>
            <person name="Tedersoo L."/>
            <person name="Vaario L.M."/>
            <person name="Yamada A."/>
            <person name="Yan M."/>
            <person name="Wang P."/>
            <person name="Xu J."/>
            <person name="Bruns T."/>
            <person name="Baldrian P."/>
            <person name="Vilgalys R."/>
            <person name="Dunand C."/>
            <person name="Henrissat B."/>
            <person name="Grigoriev I.V."/>
            <person name="Hibbett D."/>
            <person name="Nagy L.G."/>
            <person name="Martin F.M."/>
        </authorList>
    </citation>
    <scope>NUCLEOTIDE SEQUENCE</scope>
    <source>
        <strain evidence="1">P2</strain>
    </source>
</reference>
<gene>
    <name evidence="1" type="ORF">BDM02DRAFT_3105912</name>
</gene>
<name>A0ACB6YXT2_THEGA</name>
<feature type="non-terminal residue" evidence="1">
    <location>
        <position position="1"/>
    </location>
</feature>